<dbReference type="Pfam" id="PF00512">
    <property type="entry name" value="HisKA"/>
    <property type="match status" value="1"/>
</dbReference>
<dbReference type="CDD" id="cd16922">
    <property type="entry name" value="HATPase_EvgS-ArcB-TorS-like"/>
    <property type="match status" value="1"/>
</dbReference>
<evidence type="ECO:0000256" key="13">
    <source>
        <dbReference type="ARBA" id="ARBA00023136"/>
    </source>
</evidence>
<accession>A0AAE3ASG9</accession>
<evidence type="ECO:0000256" key="9">
    <source>
        <dbReference type="ARBA" id="ARBA00022777"/>
    </source>
</evidence>
<dbReference type="SMART" id="SM00304">
    <property type="entry name" value="HAMP"/>
    <property type="match status" value="1"/>
</dbReference>
<keyword evidence="13 15" id="KW-0472">Membrane</keyword>
<reference evidence="18" key="1">
    <citation type="submission" date="2021-10" db="EMBL/GenBank/DDBJ databases">
        <title>Anaerobic single-cell dispensing facilitates the cultivation of human gut bacteria.</title>
        <authorList>
            <person name="Afrizal A."/>
        </authorList>
    </citation>
    <scope>NUCLEOTIDE SEQUENCE</scope>
    <source>
        <strain evidence="18">CLA-AA-H274</strain>
    </source>
</reference>
<comment type="subcellular location">
    <subcellularLocation>
        <location evidence="2">Cell membrane</location>
        <topology evidence="2">Multi-pass membrane protein</topology>
    </subcellularLocation>
</comment>
<evidence type="ECO:0000256" key="11">
    <source>
        <dbReference type="ARBA" id="ARBA00022989"/>
    </source>
</evidence>
<evidence type="ECO:0000256" key="7">
    <source>
        <dbReference type="ARBA" id="ARBA00022692"/>
    </source>
</evidence>
<dbReference type="Gene3D" id="1.10.287.130">
    <property type="match status" value="1"/>
</dbReference>
<dbReference type="PROSITE" id="PS50885">
    <property type="entry name" value="HAMP"/>
    <property type="match status" value="1"/>
</dbReference>
<dbReference type="SUPFAM" id="SSF47384">
    <property type="entry name" value="Homodimeric domain of signal transducing histidine kinase"/>
    <property type="match status" value="1"/>
</dbReference>
<keyword evidence="4" id="KW-1003">Cell membrane</keyword>
<dbReference type="InterPro" id="IPR036097">
    <property type="entry name" value="HisK_dim/P_sf"/>
</dbReference>
<dbReference type="EC" id="2.7.13.3" evidence="3"/>
<evidence type="ECO:0000256" key="3">
    <source>
        <dbReference type="ARBA" id="ARBA00012438"/>
    </source>
</evidence>
<dbReference type="CDD" id="cd06225">
    <property type="entry name" value="HAMP"/>
    <property type="match status" value="1"/>
</dbReference>
<name>A0AAE3ASG9_9FIRM</name>
<evidence type="ECO:0000256" key="12">
    <source>
        <dbReference type="ARBA" id="ARBA00023012"/>
    </source>
</evidence>
<dbReference type="AlphaFoldDB" id="A0AAE3ASG9"/>
<dbReference type="GO" id="GO:0000155">
    <property type="term" value="F:phosphorelay sensor kinase activity"/>
    <property type="evidence" value="ECO:0007669"/>
    <property type="project" value="InterPro"/>
</dbReference>
<evidence type="ECO:0000256" key="4">
    <source>
        <dbReference type="ARBA" id="ARBA00022475"/>
    </source>
</evidence>
<evidence type="ECO:0000256" key="6">
    <source>
        <dbReference type="ARBA" id="ARBA00022679"/>
    </source>
</evidence>
<feature type="transmembrane region" description="Helical" evidence="15">
    <location>
        <begin position="170"/>
        <end position="190"/>
    </location>
</feature>
<keyword evidence="7 15" id="KW-0812">Transmembrane</keyword>
<comment type="catalytic activity">
    <reaction evidence="1">
        <text>ATP + protein L-histidine = ADP + protein N-phospho-L-histidine.</text>
        <dbReference type="EC" id="2.7.13.3"/>
    </reaction>
</comment>
<dbReference type="InterPro" id="IPR003660">
    <property type="entry name" value="HAMP_dom"/>
</dbReference>
<keyword evidence="8" id="KW-0547">Nucleotide-binding</keyword>
<dbReference type="GO" id="GO:0005524">
    <property type="term" value="F:ATP binding"/>
    <property type="evidence" value="ECO:0007669"/>
    <property type="project" value="UniProtKB-KW"/>
</dbReference>
<dbReference type="GO" id="GO:0005886">
    <property type="term" value="C:plasma membrane"/>
    <property type="evidence" value="ECO:0007669"/>
    <property type="project" value="UniProtKB-SubCell"/>
</dbReference>
<dbReference type="InterPro" id="IPR003661">
    <property type="entry name" value="HisK_dim/P_dom"/>
</dbReference>
<dbReference type="EMBL" id="JAJEPU010000027">
    <property type="protein sequence ID" value="MCC2165172.1"/>
    <property type="molecule type" value="Genomic_DNA"/>
</dbReference>
<keyword evidence="11 15" id="KW-1133">Transmembrane helix</keyword>
<evidence type="ECO:0000256" key="2">
    <source>
        <dbReference type="ARBA" id="ARBA00004651"/>
    </source>
</evidence>
<evidence type="ECO:0000259" key="16">
    <source>
        <dbReference type="PROSITE" id="PS50109"/>
    </source>
</evidence>
<dbReference type="Pfam" id="PF02518">
    <property type="entry name" value="HATPase_c"/>
    <property type="match status" value="1"/>
</dbReference>
<gene>
    <name evidence="18" type="ORF">LKD32_09845</name>
</gene>
<comment type="caution">
    <text evidence="18">The sequence shown here is derived from an EMBL/GenBank/DDBJ whole genome shotgun (WGS) entry which is preliminary data.</text>
</comment>
<feature type="domain" description="Histidine kinase" evidence="16">
    <location>
        <begin position="252"/>
        <end position="465"/>
    </location>
</feature>
<dbReference type="FunFam" id="3.30.565.10:FF:000006">
    <property type="entry name" value="Sensor histidine kinase WalK"/>
    <property type="match status" value="1"/>
</dbReference>
<dbReference type="Gene3D" id="3.30.565.10">
    <property type="entry name" value="Histidine kinase-like ATPase, C-terminal domain"/>
    <property type="match status" value="1"/>
</dbReference>
<keyword evidence="10" id="KW-0067">ATP-binding</keyword>
<keyword evidence="5" id="KW-0597">Phosphoprotein</keyword>
<keyword evidence="14" id="KW-0175">Coiled coil</keyword>
<dbReference type="InterPro" id="IPR003594">
    <property type="entry name" value="HATPase_dom"/>
</dbReference>
<dbReference type="PANTHER" id="PTHR45528:SF1">
    <property type="entry name" value="SENSOR HISTIDINE KINASE CPXA"/>
    <property type="match status" value="1"/>
</dbReference>
<evidence type="ECO:0000256" key="5">
    <source>
        <dbReference type="ARBA" id="ARBA00022553"/>
    </source>
</evidence>
<feature type="coiled-coil region" evidence="14">
    <location>
        <begin position="283"/>
        <end position="310"/>
    </location>
</feature>
<dbReference type="Gene3D" id="6.10.340.10">
    <property type="match status" value="1"/>
</dbReference>
<dbReference type="Proteomes" id="UP001198962">
    <property type="component" value="Unassembled WGS sequence"/>
</dbReference>
<evidence type="ECO:0000256" key="15">
    <source>
        <dbReference type="SAM" id="Phobius"/>
    </source>
</evidence>
<keyword evidence="12" id="KW-0902">Two-component regulatory system</keyword>
<dbReference type="InterPro" id="IPR004358">
    <property type="entry name" value="Sig_transdc_His_kin-like_C"/>
</dbReference>
<evidence type="ECO:0000256" key="1">
    <source>
        <dbReference type="ARBA" id="ARBA00000085"/>
    </source>
</evidence>
<organism evidence="18 19">
    <name type="scientific">Brotaphodocola catenula</name>
    <dbReference type="NCBI Taxonomy" id="2885361"/>
    <lineage>
        <taxon>Bacteria</taxon>
        <taxon>Bacillati</taxon>
        <taxon>Bacillota</taxon>
        <taxon>Clostridia</taxon>
        <taxon>Lachnospirales</taxon>
        <taxon>Lachnospiraceae</taxon>
        <taxon>Brotaphodocola</taxon>
    </lineage>
</organism>
<dbReference type="SUPFAM" id="SSF55874">
    <property type="entry name" value="ATPase domain of HSP90 chaperone/DNA topoisomerase II/histidine kinase"/>
    <property type="match status" value="1"/>
</dbReference>
<dbReference type="InterPro" id="IPR050398">
    <property type="entry name" value="HssS/ArlS-like"/>
</dbReference>
<evidence type="ECO:0000259" key="17">
    <source>
        <dbReference type="PROSITE" id="PS50885"/>
    </source>
</evidence>
<dbReference type="SUPFAM" id="SSF158472">
    <property type="entry name" value="HAMP domain-like"/>
    <property type="match status" value="1"/>
</dbReference>
<evidence type="ECO:0000256" key="14">
    <source>
        <dbReference type="SAM" id="Coils"/>
    </source>
</evidence>
<evidence type="ECO:0000256" key="8">
    <source>
        <dbReference type="ARBA" id="ARBA00022741"/>
    </source>
</evidence>
<dbReference type="Pfam" id="PF00672">
    <property type="entry name" value="HAMP"/>
    <property type="match status" value="1"/>
</dbReference>
<proteinExistence type="predicted"/>
<evidence type="ECO:0000256" key="10">
    <source>
        <dbReference type="ARBA" id="ARBA00022840"/>
    </source>
</evidence>
<dbReference type="CDD" id="cd00082">
    <property type="entry name" value="HisKA"/>
    <property type="match status" value="1"/>
</dbReference>
<protein>
    <recommendedName>
        <fullName evidence="3">histidine kinase</fullName>
        <ecNumber evidence="3">2.7.13.3</ecNumber>
    </recommendedName>
</protein>
<dbReference type="PRINTS" id="PR00344">
    <property type="entry name" value="BCTRLSENSOR"/>
</dbReference>
<dbReference type="PANTHER" id="PTHR45528">
    <property type="entry name" value="SENSOR HISTIDINE KINASE CPXA"/>
    <property type="match status" value="1"/>
</dbReference>
<keyword evidence="9" id="KW-0418">Kinase</keyword>
<dbReference type="InterPro" id="IPR005467">
    <property type="entry name" value="His_kinase_dom"/>
</dbReference>
<dbReference type="InterPro" id="IPR036890">
    <property type="entry name" value="HATPase_C_sf"/>
</dbReference>
<sequence length="467" mass="52691">MRQHSLRSALAVRFALLVLAAISLISMISNIMISHAFEKYVKEQQELEASDIAKNISNQYSVVNEGWNIDYIHGLGMYALEDGFIIKLYNKDKNILWDAEHHDMALCHEIMQSITVLMQKERPSFDGDFVTHRYELKQSGTMVGYLDISYYSPYYMNENAFQFITALNRILVAVGTISLIGAAIMGILLANSIVNPISKVVKITQMISDGDYDTRFQGDIRTKELHELAQAVNQMAESLEEQEILRKRLISDVTHELRTPVANISSYVEMMNDGIMEPTPERLQNCFNELQRLSGLIDDLERLRQVENENLVLDKSDVDLRELAQTVIENFELKLREKHLNGQVTGAAAIVPIDRNRMQQVITNLVSNAIKYSNDGGTVRIVIEDTDDSAMIHVEDSGIGIPQADLKRIFERFYRTDKSRNRKTGGAGVGLAIAKNIVQAHKGKIRVESEEGKGSRFTVVLPKISAI</sequence>
<dbReference type="PROSITE" id="PS50109">
    <property type="entry name" value="HIS_KIN"/>
    <property type="match status" value="1"/>
</dbReference>
<dbReference type="RefSeq" id="WP_308451555.1">
    <property type="nucleotide sequence ID" value="NZ_JAJEPU010000027.1"/>
</dbReference>
<evidence type="ECO:0000313" key="19">
    <source>
        <dbReference type="Proteomes" id="UP001198962"/>
    </source>
</evidence>
<feature type="domain" description="HAMP" evidence="17">
    <location>
        <begin position="191"/>
        <end position="244"/>
    </location>
</feature>
<dbReference type="SMART" id="SM00388">
    <property type="entry name" value="HisKA"/>
    <property type="match status" value="1"/>
</dbReference>
<keyword evidence="6" id="KW-0808">Transferase</keyword>
<evidence type="ECO:0000313" key="18">
    <source>
        <dbReference type="EMBL" id="MCC2165172.1"/>
    </source>
</evidence>
<feature type="transmembrane region" description="Helical" evidence="15">
    <location>
        <begin position="12"/>
        <end position="33"/>
    </location>
</feature>
<keyword evidence="19" id="KW-1185">Reference proteome</keyword>
<dbReference type="SMART" id="SM00387">
    <property type="entry name" value="HATPase_c"/>
    <property type="match status" value="1"/>
</dbReference>